<dbReference type="EMBL" id="SIRE01000017">
    <property type="protein sequence ID" value="TBL75393.1"/>
    <property type="molecule type" value="Genomic_DNA"/>
</dbReference>
<dbReference type="OrthoDB" id="9775929at2"/>
<dbReference type="Proteomes" id="UP000293142">
    <property type="component" value="Unassembled WGS sequence"/>
</dbReference>
<comment type="catalytic activity">
    <reaction evidence="8">
        <text>DNA(n) + a 2'-deoxyribonucleoside 5'-triphosphate = DNA(n+1) + diphosphate</text>
        <dbReference type="Rhea" id="RHEA:22508"/>
        <dbReference type="Rhea" id="RHEA-COMP:17339"/>
        <dbReference type="Rhea" id="RHEA-COMP:17340"/>
        <dbReference type="ChEBI" id="CHEBI:33019"/>
        <dbReference type="ChEBI" id="CHEBI:61560"/>
        <dbReference type="ChEBI" id="CHEBI:173112"/>
        <dbReference type="EC" id="2.7.7.7"/>
    </reaction>
</comment>
<evidence type="ECO:0000256" key="1">
    <source>
        <dbReference type="ARBA" id="ARBA00012417"/>
    </source>
</evidence>
<keyword evidence="12" id="KW-1185">Reference proteome</keyword>
<dbReference type="SUPFAM" id="SSF52540">
    <property type="entry name" value="P-loop containing nucleoside triphosphate hydrolases"/>
    <property type="match status" value="1"/>
</dbReference>
<evidence type="ECO:0000256" key="3">
    <source>
        <dbReference type="ARBA" id="ARBA00022679"/>
    </source>
</evidence>
<dbReference type="RefSeq" id="WP_131015883.1">
    <property type="nucleotide sequence ID" value="NZ_SIRE01000017.1"/>
</dbReference>
<dbReference type="EC" id="2.7.7.7" evidence="1"/>
<sequence>MDYKSAVKELSKGKINPVYVCYGPESYLTDDFIRRLTDRLVEPDQRTFAVTKYDLAETPLELVLEEAETLPFMVPHKLVIASNAVFFTGAKDNGKIEHRTERLLEYIASPVDYSVIVFTVNADKLDERKKLVKALKDANCLVACAAPSADELTSWVAKQAERLGFTFERGAAEQFILYAGTHLQALSQELEKCALYVGRGGTLTAAHVEQLVTRTTEQNVFILIEDIVQLKLDRAFTILHELIKMKEEPIKLLMLIARQFRIMYQVKDLTQQGYSQQQIGSQIGVHPYAVKIAAGQAAKYDIKKLAGILGELADLDFQMKSGRIDKVMGLELFMLKLAG</sequence>
<dbReference type="GO" id="GO:0003677">
    <property type="term" value="F:DNA binding"/>
    <property type="evidence" value="ECO:0007669"/>
    <property type="project" value="InterPro"/>
</dbReference>
<dbReference type="SUPFAM" id="SSF48019">
    <property type="entry name" value="post-AAA+ oligomerization domain-like"/>
    <property type="match status" value="1"/>
</dbReference>
<reference evidence="11 12" key="1">
    <citation type="submission" date="2019-02" db="EMBL/GenBank/DDBJ databases">
        <title>Paenibacillus sp. nov., isolated from surface-sterilized tissue of Thalictrum simplex L.</title>
        <authorList>
            <person name="Tuo L."/>
        </authorList>
    </citation>
    <scope>NUCLEOTIDE SEQUENCE [LARGE SCALE GENOMIC DNA]</scope>
    <source>
        <strain evidence="11 12">N2SHLJ1</strain>
    </source>
</reference>
<comment type="similarity">
    <text evidence="7">Belongs to the DNA polymerase HolA subunit family.</text>
</comment>
<keyword evidence="3 11" id="KW-0808">Transferase</keyword>
<evidence type="ECO:0000256" key="4">
    <source>
        <dbReference type="ARBA" id="ARBA00022695"/>
    </source>
</evidence>
<feature type="domain" description="DNA polymerase III delta N-terminal" evidence="9">
    <location>
        <begin position="19"/>
        <end position="144"/>
    </location>
</feature>
<keyword evidence="6" id="KW-0239">DNA-directed DNA polymerase</keyword>
<proteinExistence type="inferred from homology"/>
<dbReference type="AlphaFoldDB" id="A0A4Q9DKS5"/>
<evidence type="ECO:0000256" key="6">
    <source>
        <dbReference type="ARBA" id="ARBA00022932"/>
    </source>
</evidence>
<dbReference type="GO" id="GO:0003887">
    <property type="term" value="F:DNA-directed DNA polymerase activity"/>
    <property type="evidence" value="ECO:0007669"/>
    <property type="project" value="UniProtKB-KW"/>
</dbReference>
<dbReference type="GO" id="GO:0006261">
    <property type="term" value="P:DNA-templated DNA replication"/>
    <property type="evidence" value="ECO:0007669"/>
    <property type="project" value="TreeGrafter"/>
</dbReference>
<organism evidence="11 12">
    <name type="scientific">Paenibacillus thalictri</name>
    <dbReference type="NCBI Taxonomy" id="2527873"/>
    <lineage>
        <taxon>Bacteria</taxon>
        <taxon>Bacillati</taxon>
        <taxon>Bacillota</taxon>
        <taxon>Bacilli</taxon>
        <taxon>Bacillales</taxon>
        <taxon>Paenibacillaceae</taxon>
        <taxon>Paenibacillus</taxon>
    </lineage>
</organism>
<dbReference type="InterPro" id="IPR027417">
    <property type="entry name" value="P-loop_NTPase"/>
</dbReference>
<evidence type="ECO:0000313" key="12">
    <source>
        <dbReference type="Proteomes" id="UP000293142"/>
    </source>
</evidence>
<dbReference type="PANTHER" id="PTHR34388">
    <property type="entry name" value="DNA POLYMERASE III SUBUNIT DELTA"/>
    <property type="match status" value="1"/>
</dbReference>
<dbReference type="PANTHER" id="PTHR34388:SF1">
    <property type="entry name" value="DNA POLYMERASE III SUBUNIT DELTA"/>
    <property type="match status" value="1"/>
</dbReference>
<evidence type="ECO:0000256" key="7">
    <source>
        <dbReference type="ARBA" id="ARBA00034754"/>
    </source>
</evidence>
<dbReference type="Pfam" id="PF06144">
    <property type="entry name" value="DNA_pol3_delta"/>
    <property type="match status" value="1"/>
</dbReference>
<evidence type="ECO:0000313" key="11">
    <source>
        <dbReference type="EMBL" id="TBL75393.1"/>
    </source>
</evidence>
<gene>
    <name evidence="11" type="primary">holA</name>
    <name evidence="11" type="ORF">EYB31_23620</name>
</gene>
<name>A0A4Q9DKS5_9BACL</name>
<evidence type="ECO:0000256" key="8">
    <source>
        <dbReference type="ARBA" id="ARBA00049244"/>
    </source>
</evidence>
<evidence type="ECO:0000256" key="5">
    <source>
        <dbReference type="ARBA" id="ARBA00022705"/>
    </source>
</evidence>
<feature type="domain" description="DNA polymerase III delta subunit-like C-terminal" evidence="10">
    <location>
        <begin position="217"/>
        <end position="337"/>
    </location>
</feature>
<dbReference type="InterPro" id="IPR005790">
    <property type="entry name" value="DNA_polIII_delta"/>
</dbReference>
<evidence type="ECO:0000259" key="10">
    <source>
        <dbReference type="Pfam" id="PF21694"/>
    </source>
</evidence>
<dbReference type="Gene3D" id="1.10.8.60">
    <property type="match status" value="1"/>
</dbReference>
<protein>
    <recommendedName>
        <fullName evidence="2">DNA polymerase III subunit delta</fullName>
        <ecNumber evidence="1">2.7.7.7</ecNumber>
    </recommendedName>
</protein>
<keyword evidence="4 11" id="KW-0548">Nucleotidyltransferase</keyword>
<evidence type="ECO:0000259" key="9">
    <source>
        <dbReference type="Pfam" id="PF06144"/>
    </source>
</evidence>
<dbReference type="Pfam" id="PF21694">
    <property type="entry name" value="DNA_pol3_delta_C"/>
    <property type="match status" value="1"/>
</dbReference>
<dbReference type="Gene3D" id="3.40.50.300">
    <property type="entry name" value="P-loop containing nucleotide triphosphate hydrolases"/>
    <property type="match status" value="1"/>
</dbReference>
<dbReference type="InterPro" id="IPR048466">
    <property type="entry name" value="DNA_pol3_delta-like_C"/>
</dbReference>
<dbReference type="NCBIfam" id="TIGR01128">
    <property type="entry name" value="holA"/>
    <property type="match status" value="1"/>
</dbReference>
<comment type="caution">
    <text evidence="11">The sequence shown here is derived from an EMBL/GenBank/DDBJ whole genome shotgun (WGS) entry which is preliminary data.</text>
</comment>
<dbReference type="InterPro" id="IPR010372">
    <property type="entry name" value="DNA_pol3_delta_N"/>
</dbReference>
<dbReference type="InterPro" id="IPR008921">
    <property type="entry name" value="DNA_pol3_clamp-load_cplx_C"/>
</dbReference>
<evidence type="ECO:0000256" key="2">
    <source>
        <dbReference type="ARBA" id="ARBA00017703"/>
    </source>
</evidence>
<keyword evidence="5" id="KW-0235">DNA replication</keyword>
<accession>A0A4Q9DKS5</accession>
<dbReference type="GO" id="GO:0009360">
    <property type="term" value="C:DNA polymerase III complex"/>
    <property type="evidence" value="ECO:0007669"/>
    <property type="project" value="InterPro"/>
</dbReference>
<dbReference type="Gene3D" id="1.20.272.10">
    <property type="match status" value="1"/>
</dbReference>